<evidence type="ECO:0000259" key="2">
    <source>
        <dbReference type="SMART" id="SM00922"/>
    </source>
</evidence>
<dbReference type="PANTHER" id="PTHR48080:SF2">
    <property type="entry name" value="D-GALACTONATE DEHYDRATASE"/>
    <property type="match status" value="1"/>
</dbReference>
<keyword evidence="4" id="KW-1185">Reference proteome</keyword>
<evidence type="ECO:0000256" key="1">
    <source>
        <dbReference type="ARBA" id="ARBA00023239"/>
    </source>
</evidence>
<dbReference type="InterPro" id="IPR018110">
    <property type="entry name" value="Mandel_Rmase/mucon_lact_enz_CS"/>
</dbReference>
<dbReference type="InterPro" id="IPR034593">
    <property type="entry name" value="DgoD-like"/>
</dbReference>
<dbReference type="InterPro" id="IPR029065">
    <property type="entry name" value="Enolase_C-like"/>
</dbReference>
<reference evidence="4" key="1">
    <citation type="journal article" date="2019" name="Int. J. Syst. Evol. Microbiol.">
        <title>The Global Catalogue of Microorganisms (GCM) 10K type strain sequencing project: providing services to taxonomists for standard genome sequencing and annotation.</title>
        <authorList>
            <consortium name="The Broad Institute Genomics Platform"/>
            <consortium name="The Broad Institute Genome Sequencing Center for Infectious Disease"/>
            <person name="Wu L."/>
            <person name="Ma J."/>
        </authorList>
    </citation>
    <scope>NUCLEOTIDE SEQUENCE [LARGE SCALE GENOMIC DNA]</scope>
    <source>
        <strain evidence="4">CGMCC 1.15407</strain>
    </source>
</reference>
<dbReference type="CDD" id="cd03316">
    <property type="entry name" value="MR_like"/>
    <property type="match status" value="1"/>
</dbReference>
<dbReference type="InterPro" id="IPR029017">
    <property type="entry name" value="Enolase-like_N"/>
</dbReference>
<sequence>MHFYQKRDGAMKSVKIENIICYPVKIGSGNQLLAKIELTNGVYGWGASGLSTREQAVIGAINHYREFLVGKDPLRIEAAWQEMYRSQYFEGGRVLAAAISAIDLALYDIKGKLLQIPVFELLGGKQREHVECFASLRFKSRDELFEKADILLKVGWKVLRLAPAEYESSEDGRTFEPRESIGELSEWVSALRKKVGSNVVIGIDYHHRLSVPETASFIHKMPTGTLDFIEEPIRDESPQAYQSLRQLINVPFAIGEEFSSKWQFLPYIESNLTQFIRLDVCNVGGLTESKKVAAMAEAHYIDLMPHNPLGPICTAASIHLAASCTNFNWLEEINTQAEQMGTNDPRIYTQQPLLKKNRYEVPETVGLGVEVNEALLQEEEFRFLEVPHLKRKDGSFTNW</sequence>
<evidence type="ECO:0000313" key="3">
    <source>
        <dbReference type="EMBL" id="GGF49219.1"/>
    </source>
</evidence>
<dbReference type="Gene3D" id="3.30.390.10">
    <property type="entry name" value="Enolase-like, N-terminal domain"/>
    <property type="match status" value="1"/>
</dbReference>
<proteinExistence type="predicted"/>
<comment type="caution">
    <text evidence="3">The sequence shown here is derived from an EMBL/GenBank/DDBJ whole genome shotgun (WGS) entry which is preliminary data.</text>
</comment>
<dbReference type="SFLD" id="SFLDG00179">
    <property type="entry name" value="mandelate_racemase"/>
    <property type="match status" value="1"/>
</dbReference>
<dbReference type="Proteomes" id="UP000647339">
    <property type="component" value="Unassembled WGS sequence"/>
</dbReference>
<dbReference type="SUPFAM" id="SSF51604">
    <property type="entry name" value="Enolase C-terminal domain-like"/>
    <property type="match status" value="1"/>
</dbReference>
<dbReference type="InterPro" id="IPR013342">
    <property type="entry name" value="Mandelate_racemase_C"/>
</dbReference>
<dbReference type="Pfam" id="PF02746">
    <property type="entry name" value="MR_MLE_N"/>
    <property type="match status" value="1"/>
</dbReference>
<evidence type="ECO:0000313" key="4">
    <source>
        <dbReference type="Proteomes" id="UP000647339"/>
    </source>
</evidence>
<dbReference type="Gene3D" id="3.20.20.120">
    <property type="entry name" value="Enolase-like C-terminal domain"/>
    <property type="match status" value="1"/>
</dbReference>
<dbReference type="SMART" id="SM00922">
    <property type="entry name" value="MR_MLE"/>
    <property type="match status" value="1"/>
</dbReference>
<feature type="domain" description="Mandelate racemase/muconate lactonizing enzyme C-terminal" evidence="2">
    <location>
        <begin position="141"/>
        <end position="251"/>
    </location>
</feature>
<dbReference type="Pfam" id="PF13378">
    <property type="entry name" value="MR_MLE_C"/>
    <property type="match status" value="1"/>
</dbReference>
<dbReference type="PANTHER" id="PTHR48080">
    <property type="entry name" value="D-GALACTONATE DEHYDRATASE-RELATED"/>
    <property type="match status" value="1"/>
</dbReference>
<protein>
    <submittedName>
        <fullName evidence="3">Galactonate dehydratase</fullName>
    </submittedName>
</protein>
<dbReference type="SUPFAM" id="SSF54826">
    <property type="entry name" value="Enolase N-terminal domain-like"/>
    <property type="match status" value="1"/>
</dbReference>
<dbReference type="InterPro" id="IPR013341">
    <property type="entry name" value="Mandelate_racemase_N_dom"/>
</dbReference>
<gene>
    <name evidence="3" type="ORF">GCM10011339_42280</name>
</gene>
<keyword evidence="1" id="KW-0456">Lyase</keyword>
<dbReference type="PROSITE" id="PS00908">
    <property type="entry name" value="MR_MLE_1"/>
    <property type="match status" value="1"/>
</dbReference>
<accession>A0ABQ1VB31</accession>
<organism evidence="3 4">
    <name type="scientific">Echinicola rosea</name>
    <dbReference type="NCBI Taxonomy" id="1807691"/>
    <lineage>
        <taxon>Bacteria</taxon>
        <taxon>Pseudomonadati</taxon>
        <taxon>Bacteroidota</taxon>
        <taxon>Cytophagia</taxon>
        <taxon>Cytophagales</taxon>
        <taxon>Cyclobacteriaceae</taxon>
        <taxon>Echinicola</taxon>
    </lineage>
</organism>
<name>A0ABQ1VB31_9BACT</name>
<dbReference type="InterPro" id="IPR036849">
    <property type="entry name" value="Enolase-like_C_sf"/>
</dbReference>
<dbReference type="EMBL" id="BMIU01000031">
    <property type="protein sequence ID" value="GGF49219.1"/>
    <property type="molecule type" value="Genomic_DNA"/>
</dbReference>
<dbReference type="SFLD" id="SFLDS00001">
    <property type="entry name" value="Enolase"/>
    <property type="match status" value="1"/>
</dbReference>